<evidence type="ECO:0000313" key="7">
    <source>
        <dbReference type="Proteomes" id="UP001388673"/>
    </source>
</evidence>
<dbReference type="GO" id="GO:0006882">
    <property type="term" value="P:intracellular zinc ion homeostasis"/>
    <property type="evidence" value="ECO:0007669"/>
    <property type="project" value="InterPro"/>
</dbReference>
<gene>
    <name evidence="6" type="ORF">IAR55_004266</name>
</gene>
<keyword evidence="5" id="KW-0472">Membrane</keyword>
<dbReference type="RefSeq" id="XP_066801779.1">
    <property type="nucleotide sequence ID" value="XM_066947365.1"/>
</dbReference>
<evidence type="ECO:0000256" key="3">
    <source>
        <dbReference type="ARBA" id="ARBA00023065"/>
    </source>
</evidence>
<organism evidence="6 7">
    <name type="scientific">Kwoniella newhampshirensis</name>
    <dbReference type="NCBI Taxonomy" id="1651941"/>
    <lineage>
        <taxon>Eukaryota</taxon>
        <taxon>Fungi</taxon>
        <taxon>Dikarya</taxon>
        <taxon>Basidiomycota</taxon>
        <taxon>Agaricomycotina</taxon>
        <taxon>Tremellomycetes</taxon>
        <taxon>Tremellales</taxon>
        <taxon>Cryptococcaceae</taxon>
        <taxon>Kwoniella</taxon>
    </lineage>
</organism>
<feature type="compositionally biased region" description="Basic residues" evidence="4">
    <location>
        <begin position="354"/>
        <end position="366"/>
    </location>
</feature>
<dbReference type="AlphaFoldDB" id="A0AAW0YMZ6"/>
<dbReference type="KEGG" id="kne:92181524"/>
<comment type="caution">
    <text evidence="6">The sequence shown here is derived from an EMBL/GenBank/DDBJ whole genome shotgun (WGS) entry which is preliminary data.</text>
</comment>
<feature type="region of interest" description="Disordered" evidence="4">
    <location>
        <begin position="1"/>
        <end position="197"/>
    </location>
</feature>
<dbReference type="GO" id="GO:0005385">
    <property type="term" value="F:zinc ion transmembrane transporter activity"/>
    <property type="evidence" value="ECO:0007669"/>
    <property type="project" value="InterPro"/>
</dbReference>
<feature type="compositionally biased region" description="Low complexity" evidence="4">
    <location>
        <begin position="411"/>
        <end position="425"/>
    </location>
</feature>
<feature type="compositionally biased region" description="Pro residues" evidence="4">
    <location>
        <begin position="398"/>
        <end position="410"/>
    </location>
</feature>
<reference evidence="6 7" key="1">
    <citation type="journal article" date="2024" name="bioRxiv">
        <title>Comparative genomics of Cryptococcus and Kwoniella reveals pathogenesis evolution and contrasting karyotype dynamics via intercentromeric recombination or chromosome fusion.</title>
        <authorList>
            <person name="Coelho M.A."/>
            <person name="David-Palma M."/>
            <person name="Shea T."/>
            <person name="Bowers K."/>
            <person name="McGinley-Smith S."/>
            <person name="Mohammad A.W."/>
            <person name="Gnirke A."/>
            <person name="Yurkov A.M."/>
            <person name="Nowrousian M."/>
            <person name="Sun S."/>
            <person name="Cuomo C.A."/>
            <person name="Heitman J."/>
        </authorList>
    </citation>
    <scope>NUCLEOTIDE SEQUENCE [LARGE SCALE GENOMIC DNA]</scope>
    <source>
        <strain evidence="6 7">CBS 13917</strain>
    </source>
</reference>
<accession>A0AAW0YMZ6</accession>
<dbReference type="EMBL" id="JBCAWK010000008">
    <property type="protein sequence ID" value="KAK8850348.1"/>
    <property type="molecule type" value="Genomic_DNA"/>
</dbReference>
<feature type="compositionally biased region" description="Low complexity" evidence="4">
    <location>
        <begin position="721"/>
        <end position="756"/>
    </location>
</feature>
<feature type="compositionally biased region" description="Polar residues" evidence="4">
    <location>
        <begin position="56"/>
        <end position="69"/>
    </location>
</feature>
<feature type="compositionally biased region" description="Polar residues" evidence="4">
    <location>
        <begin position="231"/>
        <end position="241"/>
    </location>
</feature>
<feature type="region of interest" description="Disordered" evidence="4">
    <location>
        <begin position="341"/>
        <end position="366"/>
    </location>
</feature>
<dbReference type="PANTHER" id="PTHR45755:SF4">
    <property type="entry name" value="ZINC TRANSPORTER 7"/>
    <property type="match status" value="1"/>
</dbReference>
<keyword evidence="5" id="KW-0812">Transmembrane</keyword>
<proteinExistence type="inferred from homology"/>
<keyword evidence="7" id="KW-1185">Reference proteome</keyword>
<evidence type="ECO:0000256" key="1">
    <source>
        <dbReference type="ARBA" id="ARBA00008873"/>
    </source>
</evidence>
<feature type="transmembrane region" description="Helical" evidence="5">
    <location>
        <begin position="464"/>
        <end position="486"/>
    </location>
</feature>
<evidence type="ECO:0000313" key="6">
    <source>
        <dbReference type="EMBL" id="KAK8850348.1"/>
    </source>
</evidence>
<feature type="transmembrane region" description="Helical" evidence="5">
    <location>
        <begin position="440"/>
        <end position="457"/>
    </location>
</feature>
<feature type="region of interest" description="Disordered" evidence="4">
    <location>
        <begin position="381"/>
        <end position="431"/>
    </location>
</feature>
<comment type="similarity">
    <text evidence="1">Belongs to the cation diffusion facilitator (CDF) transporter (TC 2.A.4) family. SLC30A subfamily.</text>
</comment>
<dbReference type="InterPro" id="IPR045316">
    <property type="entry name" value="Msc2-like"/>
</dbReference>
<evidence type="ECO:0000256" key="5">
    <source>
        <dbReference type="SAM" id="Phobius"/>
    </source>
</evidence>
<dbReference type="GeneID" id="92181524"/>
<evidence type="ECO:0000256" key="2">
    <source>
        <dbReference type="ARBA" id="ARBA00022448"/>
    </source>
</evidence>
<feature type="region of interest" description="Disordered" evidence="4">
    <location>
        <begin position="713"/>
        <end position="789"/>
    </location>
</feature>
<keyword evidence="2" id="KW-0813">Transport</keyword>
<dbReference type="PANTHER" id="PTHR45755">
    <property type="match status" value="1"/>
</dbReference>
<feature type="compositionally biased region" description="Low complexity" evidence="4">
    <location>
        <begin position="1"/>
        <end position="11"/>
    </location>
</feature>
<protein>
    <submittedName>
        <fullName evidence="6">Uncharacterized protein</fullName>
    </submittedName>
</protein>
<feature type="compositionally biased region" description="Basic and acidic residues" evidence="4">
    <location>
        <begin position="183"/>
        <end position="193"/>
    </location>
</feature>
<keyword evidence="3" id="KW-0406">Ion transport</keyword>
<evidence type="ECO:0000256" key="4">
    <source>
        <dbReference type="SAM" id="MobiDB-lite"/>
    </source>
</evidence>
<dbReference type="Proteomes" id="UP001388673">
    <property type="component" value="Unassembled WGS sequence"/>
</dbReference>
<feature type="transmembrane region" description="Helical" evidence="5">
    <location>
        <begin position="646"/>
        <end position="670"/>
    </location>
</feature>
<feature type="compositionally biased region" description="Polar residues" evidence="4">
    <location>
        <begin position="80"/>
        <end position="93"/>
    </location>
</feature>
<feature type="compositionally biased region" description="Low complexity" evidence="4">
    <location>
        <begin position="146"/>
        <end position="157"/>
    </location>
</feature>
<name>A0AAW0YMZ6_9TREE</name>
<feature type="compositionally biased region" description="Low complexity" evidence="4">
    <location>
        <begin position="765"/>
        <end position="777"/>
    </location>
</feature>
<keyword evidence="5" id="KW-1133">Transmembrane helix</keyword>
<feature type="compositionally biased region" description="Low complexity" evidence="4">
    <location>
        <begin position="26"/>
        <end position="36"/>
    </location>
</feature>
<feature type="transmembrane region" description="Helical" evidence="5">
    <location>
        <begin position="612"/>
        <end position="634"/>
    </location>
</feature>
<feature type="compositionally biased region" description="Polar residues" evidence="4">
    <location>
        <begin position="100"/>
        <end position="122"/>
    </location>
</feature>
<feature type="transmembrane region" description="Helical" evidence="5">
    <location>
        <begin position="506"/>
        <end position="526"/>
    </location>
</feature>
<sequence>MPTTVPSPSSTISAADTILPTPDQPYSSRRSSLYSLHMSEKRNPEMDDGEEEDLFSPSTSRPYRSNSALTFGPPLDESAETPTATGSIPSISVHNHPDSGRSNGRSTSPTPLSRQRRGTGSSMRAPPPPPIFLRRATERGNDEVEAVPVPSSASSSSTNGNPGSAKGLNISGMRILPSTGIIEHSEDGPSGEREEADALPELLSPRRLVFTNSEGAPSSPAWQSFEGPSSAGLNPSSSWGRRTSLDVPSPLTPSPLGARNNERRFEPTPTHGLHARNLSLYFPQPGAVPQPRAGSSVPGSPMGLNGMQQGQEIMIPNAGADRKTFGGAGNWTFGQAQATGLEGTELQTPEGVKRSKRRGHHHKHSLSHNFFSFLDPTQTNPTLAIPASPSPGLELAPAPGPEATPAPVPMPLLGSSSHMPSSPTLSPLPPSSKVDPHGQFLLSFAVLEFLIGAGLWIEGQMSGWRCLAGVGYLVVFDAIGVAVGMIGRKEGQGWSSIRRPYGPSRFVSLLYFAQSLFLAFAAVYIAKESIEQVILGSGAHEHAVGGHGHGEALSEGDERSFPHFLLLCAGVASAFSGGALGNHSKLVDAAGSIFLNPSYLSLPVVSRYPALFANPFSLTVTGASIGILVSTLVVPPASLHSLDALISLNLTILTTALSYPSTVAFAHILLQTAPPPSQTQMTNLRKALKEVKEDRRVIGLGTMRCWAVTAGKGHYEHHRTPTTPTGSQPGSSISSPVGERFSFSFSPSASPSRKSSTNGEYTIQPSSYPSPFGYPSGQGNGWTKDPSSSSSNGLLPLVVTLTVHVQEDVGDRDILDVTRMTWGKVNQAINGGGLGRLGKNGEGEVSIYVKRGWDGMEDG</sequence>
<feature type="region of interest" description="Disordered" evidence="4">
    <location>
        <begin position="211"/>
        <end position="272"/>
    </location>
</feature>
<feature type="compositionally biased region" description="Low complexity" evidence="4">
    <location>
        <begin position="386"/>
        <end position="397"/>
    </location>
</feature>
<feature type="compositionally biased region" description="Polar residues" evidence="4">
    <location>
        <begin position="211"/>
        <end position="222"/>
    </location>
</feature>
<dbReference type="GO" id="GO:0005794">
    <property type="term" value="C:Golgi apparatus"/>
    <property type="evidence" value="ECO:0007669"/>
    <property type="project" value="TreeGrafter"/>
</dbReference>